<evidence type="ECO:0000313" key="4">
    <source>
        <dbReference type="Proteomes" id="UP000187074"/>
    </source>
</evidence>
<keyword evidence="3" id="KW-0540">Nuclease</keyword>
<dbReference type="PANTHER" id="PTHR43581">
    <property type="entry name" value="ATP/GTP PHOSPHATASE"/>
    <property type="match status" value="1"/>
</dbReference>
<accession>A0A1R1AW73</accession>
<keyword evidence="3" id="KW-0255">Endonuclease</keyword>
<dbReference type="InterPro" id="IPR034139">
    <property type="entry name" value="TOPRIM_OLD"/>
</dbReference>
<evidence type="ECO:0000313" key="3">
    <source>
        <dbReference type="EMBL" id="OME89752.1"/>
    </source>
</evidence>
<reference evidence="3 4" key="1">
    <citation type="submission" date="2016-11" db="EMBL/GenBank/DDBJ databases">
        <title>Paenibacillus species isolates.</title>
        <authorList>
            <person name="Beno S.M."/>
        </authorList>
    </citation>
    <scope>NUCLEOTIDE SEQUENCE [LARGE SCALE GENOMIC DNA]</scope>
    <source>
        <strain evidence="3 4">FSL F4-0100</strain>
    </source>
</reference>
<dbReference type="STRING" id="1401.BK123_25645"/>
<dbReference type="Pfam" id="PF20469">
    <property type="entry name" value="OLD-like_TOPRIM"/>
    <property type="match status" value="1"/>
</dbReference>
<organism evidence="3 4">
    <name type="scientific">Paenibacillus lautus</name>
    <name type="common">Bacillus lautus</name>
    <dbReference type="NCBI Taxonomy" id="1401"/>
    <lineage>
        <taxon>Bacteria</taxon>
        <taxon>Bacillati</taxon>
        <taxon>Bacillota</taxon>
        <taxon>Bacilli</taxon>
        <taxon>Bacillales</taxon>
        <taxon>Paenibacillaceae</taxon>
        <taxon>Paenibacillus</taxon>
    </lineage>
</organism>
<dbReference type="Gene3D" id="3.40.50.300">
    <property type="entry name" value="P-loop containing nucleotide triphosphate hydrolases"/>
    <property type="match status" value="1"/>
</dbReference>
<evidence type="ECO:0000259" key="2">
    <source>
        <dbReference type="Pfam" id="PF20469"/>
    </source>
</evidence>
<dbReference type="EMBL" id="MRTF01000009">
    <property type="protein sequence ID" value="OME89752.1"/>
    <property type="molecule type" value="Genomic_DNA"/>
</dbReference>
<dbReference type="InterPro" id="IPR041685">
    <property type="entry name" value="AAA_GajA/Old/RecF-like"/>
</dbReference>
<dbReference type="CDD" id="cd01026">
    <property type="entry name" value="TOPRIM_OLD"/>
    <property type="match status" value="1"/>
</dbReference>
<feature type="domain" description="Endonuclease GajA/Old nuclease/RecF-like AAA" evidence="1">
    <location>
        <begin position="1"/>
        <end position="412"/>
    </location>
</feature>
<evidence type="ECO:0000259" key="1">
    <source>
        <dbReference type="Pfam" id="PF13175"/>
    </source>
</evidence>
<dbReference type="GO" id="GO:0004519">
    <property type="term" value="F:endonuclease activity"/>
    <property type="evidence" value="ECO:0007669"/>
    <property type="project" value="UniProtKB-KW"/>
</dbReference>
<proteinExistence type="predicted"/>
<name>A0A1R1AW73_PAELA</name>
<dbReference type="OrthoDB" id="308933at2"/>
<dbReference type="PANTHER" id="PTHR43581:SF4">
    <property type="entry name" value="ATP_GTP PHOSPHATASE"/>
    <property type="match status" value="1"/>
</dbReference>
<comment type="caution">
    <text evidence="3">The sequence shown here is derived from an EMBL/GenBank/DDBJ whole genome shotgun (WGS) entry which is preliminary data.</text>
</comment>
<dbReference type="InterPro" id="IPR027417">
    <property type="entry name" value="P-loop_NTPase"/>
</dbReference>
<keyword evidence="3" id="KW-0378">Hydrolase</keyword>
<dbReference type="Pfam" id="PF13175">
    <property type="entry name" value="AAA_15"/>
    <property type="match status" value="1"/>
</dbReference>
<dbReference type="AlphaFoldDB" id="A0A1R1AW73"/>
<dbReference type="SUPFAM" id="SSF52540">
    <property type="entry name" value="P-loop containing nucleoside triphosphate hydrolases"/>
    <property type="match status" value="1"/>
</dbReference>
<dbReference type="RefSeq" id="WP_076325178.1">
    <property type="nucleotide sequence ID" value="NZ_MRTF01000009.1"/>
</dbReference>
<gene>
    <name evidence="3" type="ORF">BK123_25645</name>
</gene>
<dbReference type="InterPro" id="IPR051396">
    <property type="entry name" value="Bact_Antivir_Def_Nuclease"/>
</dbReference>
<feature type="domain" description="OLD protein-like TOPRIM" evidence="2">
    <location>
        <begin position="468"/>
        <end position="536"/>
    </location>
</feature>
<sequence>MKITKIKIKNFRLLRSFELDLEKELSLVIGKNNCGKTSLLSILDKFIGSKSNINSFTFDDFNIEFQKELKNIIGNESDGEQEISFLGISLMVFIEYDETDNLANISKLMLDLDPRNKTIVIKFEYKLLEEDLREMKVDYEQFKVKYKKNTIVDLNEIRTESINDFLKNNHKKYFKLFRKSIGFDYKTSTVMESDYIDLFKEKISIDKVLNFKIISAKRNVSNIDSDKTLSILSSNYYKKKEEKENETDKIQEFKDVLSKTDAHLNEIYSGLFEKVIDKVGRFGGLSKGDSIIKIVSTLQHKELLKDNTTVMYDHNGEHLLPENYNGLGYLNLISMIFEIELLLSDFRIENKPNEEPADINLLFIEEPEAHTHPQMQYIFIKNIKDILKNASSGEDGKAFNLQTIISTHSCHITSESDFNDIKYFYKTHHNEVITKNLKDLKDEYEKDGELNNYKFLKQYLTLHRAELFFADKAIFIEGDTERILLPAMMKKVDQEYIENPLLSQNISIVEVGAYSHIFEKFIAFIGLKSLIITDIDSAKKEIKEKQGKEVSSDVKCRVSDIEASTITNASLKYFINYSAYSQSYLEEVAATAISESSIESTNEVKVIEFYKRLTLEDKIVTKNIETKQWVPSKNGEVLIIYQTSEINKNSEVYHARSFEDSFFHLNRQFIQDNKDEFRSLKNIHYFDDDNNDCYFLAEECVSKKPSFAMEILLNSLEEGNKKYCNWEIPGYIKEGLIWLKNN</sequence>
<dbReference type="Proteomes" id="UP000187074">
    <property type="component" value="Unassembled WGS sequence"/>
</dbReference>
<protein>
    <submittedName>
        <fullName evidence="3">ATP-dependent endonuclease</fullName>
    </submittedName>
</protein>